<dbReference type="PANTHER" id="PTHR10434:SF11">
    <property type="entry name" value="1-ACYL-SN-GLYCEROL-3-PHOSPHATE ACYLTRANSFERASE"/>
    <property type="match status" value="1"/>
</dbReference>
<keyword evidence="4" id="KW-1208">Phospholipid metabolism</keyword>
<keyword evidence="2 4" id="KW-0808">Transferase</keyword>
<name>A0A1I4H8K0_9FIRM</name>
<dbReference type="AlphaFoldDB" id="A0A1I4H8K0"/>
<dbReference type="EMBL" id="FOTS01000003">
    <property type="protein sequence ID" value="SFL38080.1"/>
    <property type="molecule type" value="Genomic_DNA"/>
</dbReference>
<dbReference type="Pfam" id="PF01553">
    <property type="entry name" value="Acyltransferase"/>
    <property type="match status" value="1"/>
</dbReference>
<organism evidence="6 7">
    <name type="scientific">Pelosinus propionicus DSM 13327</name>
    <dbReference type="NCBI Taxonomy" id="1123291"/>
    <lineage>
        <taxon>Bacteria</taxon>
        <taxon>Bacillati</taxon>
        <taxon>Bacillota</taxon>
        <taxon>Negativicutes</taxon>
        <taxon>Selenomonadales</taxon>
        <taxon>Sporomusaceae</taxon>
        <taxon>Pelosinus</taxon>
    </lineage>
</organism>
<gene>
    <name evidence="6" type="ORF">SAMN04490355_10037</name>
</gene>
<sequence>MYSVIRVFLHYFFKIFFRCRIIGIENIPVTGGAIIASNHVSLFDPPVVGTAFTRSIHFMAKEELFAVPFIGWFLKKLNAFPVRRATADRTAIRHAINLLENGELLGLFPEGTRSLTGKLGKPETGLAMIALKAGVPIIPTAVIGTNKVWKEGQLFPRFIVKFGNPIIVNQEKADKETMENLSTKIMQEISLLLEEKVNF</sequence>
<keyword evidence="4" id="KW-0594">Phospholipid biosynthesis</keyword>
<protein>
    <recommendedName>
        <fullName evidence="4">1-acyl-sn-glycerol-3-phosphate acyltransferase</fullName>
        <ecNumber evidence="4">2.3.1.51</ecNumber>
    </recommendedName>
</protein>
<dbReference type="InterPro" id="IPR002123">
    <property type="entry name" value="Plipid/glycerol_acylTrfase"/>
</dbReference>
<dbReference type="PANTHER" id="PTHR10434">
    <property type="entry name" value="1-ACYL-SN-GLYCEROL-3-PHOSPHATE ACYLTRANSFERASE"/>
    <property type="match status" value="1"/>
</dbReference>
<keyword evidence="7" id="KW-1185">Reference proteome</keyword>
<comment type="catalytic activity">
    <reaction evidence="4">
        <text>a 1-acyl-sn-glycero-3-phosphate + an acyl-CoA = a 1,2-diacyl-sn-glycero-3-phosphate + CoA</text>
        <dbReference type="Rhea" id="RHEA:19709"/>
        <dbReference type="ChEBI" id="CHEBI:57287"/>
        <dbReference type="ChEBI" id="CHEBI:57970"/>
        <dbReference type="ChEBI" id="CHEBI:58342"/>
        <dbReference type="ChEBI" id="CHEBI:58608"/>
        <dbReference type="EC" id="2.3.1.51"/>
    </reaction>
</comment>
<dbReference type="GO" id="GO:0006654">
    <property type="term" value="P:phosphatidic acid biosynthetic process"/>
    <property type="evidence" value="ECO:0007669"/>
    <property type="project" value="TreeGrafter"/>
</dbReference>
<dbReference type="GO" id="GO:0003841">
    <property type="term" value="F:1-acylglycerol-3-phosphate O-acyltransferase activity"/>
    <property type="evidence" value="ECO:0007669"/>
    <property type="project" value="UniProtKB-UniRule"/>
</dbReference>
<comment type="similarity">
    <text evidence="1 4">Belongs to the 1-acyl-sn-glycerol-3-phosphate acyltransferase family.</text>
</comment>
<accession>A0A1I4H8K0</accession>
<proteinExistence type="inferred from homology"/>
<keyword evidence="4" id="KW-0444">Lipid biosynthesis</keyword>
<dbReference type="CDD" id="cd07989">
    <property type="entry name" value="LPLAT_AGPAT-like"/>
    <property type="match status" value="1"/>
</dbReference>
<dbReference type="GO" id="GO:0016020">
    <property type="term" value="C:membrane"/>
    <property type="evidence" value="ECO:0007669"/>
    <property type="project" value="InterPro"/>
</dbReference>
<dbReference type="OrthoDB" id="9803035at2"/>
<evidence type="ECO:0000313" key="6">
    <source>
        <dbReference type="EMBL" id="SFL38080.1"/>
    </source>
</evidence>
<dbReference type="NCBIfam" id="TIGR00530">
    <property type="entry name" value="AGP_acyltrn"/>
    <property type="match status" value="1"/>
</dbReference>
<evidence type="ECO:0000256" key="2">
    <source>
        <dbReference type="ARBA" id="ARBA00022679"/>
    </source>
</evidence>
<dbReference type="Proteomes" id="UP000199520">
    <property type="component" value="Unassembled WGS sequence"/>
</dbReference>
<comment type="domain">
    <text evidence="4">The HXXXXD motif is essential for acyltransferase activity and may constitute the binding site for the phosphate moiety of the glycerol-3-phosphate.</text>
</comment>
<evidence type="ECO:0000256" key="4">
    <source>
        <dbReference type="RuleBase" id="RU361267"/>
    </source>
</evidence>
<feature type="domain" description="Phospholipid/glycerol acyltransferase" evidence="5">
    <location>
        <begin position="33"/>
        <end position="145"/>
    </location>
</feature>
<dbReference type="InterPro" id="IPR004552">
    <property type="entry name" value="AGP_acyltrans"/>
</dbReference>
<dbReference type="SMART" id="SM00563">
    <property type="entry name" value="PlsC"/>
    <property type="match status" value="1"/>
</dbReference>
<dbReference type="SUPFAM" id="SSF69593">
    <property type="entry name" value="Glycerol-3-phosphate (1)-acyltransferase"/>
    <property type="match status" value="1"/>
</dbReference>
<keyword evidence="3 4" id="KW-0012">Acyltransferase</keyword>
<evidence type="ECO:0000259" key="5">
    <source>
        <dbReference type="SMART" id="SM00563"/>
    </source>
</evidence>
<keyword evidence="4" id="KW-0443">Lipid metabolism</keyword>
<reference evidence="7" key="1">
    <citation type="submission" date="2016-10" db="EMBL/GenBank/DDBJ databases">
        <authorList>
            <person name="Varghese N."/>
            <person name="Submissions S."/>
        </authorList>
    </citation>
    <scope>NUCLEOTIDE SEQUENCE [LARGE SCALE GENOMIC DNA]</scope>
    <source>
        <strain evidence="7">DSM 13327</strain>
    </source>
</reference>
<evidence type="ECO:0000256" key="1">
    <source>
        <dbReference type="ARBA" id="ARBA00008655"/>
    </source>
</evidence>
<dbReference type="STRING" id="1123291.SAMN04490355_10037"/>
<evidence type="ECO:0000256" key="3">
    <source>
        <dbReference type="ARBA" id="ARBA00023315"/>
    </source>
</evidence>
<evidence type="ECO:0000313" key="7">
    <source>
        <dbReference type="Proteomes" id="UP000199520"/>
    </source>
</evidence>
<dbReference type="EC" id="2.3.1.51" evidence="4"/>